<dbReference type="GO" id="GO:0005634">
    <property type="term" value="C:nucleus"/>
    <property type="evidence" value="ECO:0007669"/>
    <property type="project" value="TreeGrafter"/>
</dbReference>
<feature type="domain" description="CBS" evidence="4">
    <location>
        <begin position="340"/>
        <end position="398"/>
    </location>
</feature>
<reference evidence="5 6" key="1">
    <citation type="journal article" date="2023" name="G3 (Bethesda)">
        <title>A chromosome-length genome assembly and annotation of blackberry (Rubus argutus, cv. 'Hillquist').</title>
        <authorList>
            <person name="Bruna T."/>
            <person name="Aryal R."/>
            <person name="Dudchenko O."/>
            <person name="Sargent D.J."/>
            <person name="Mead D."/>
            <person name="Buti M."/>
            <person name="Cavallini A."/>
            <person name="Hytonen T."/>
            <person name="Andres J."/>
            <person name="Pham M."/>
            <person name="Weisz D."/>
            <person name="Mascagni F."/>
            <person name="Usai G."/>
            <person name="Natali L."/>
            <person name="Bassil N."/>
            <person name="Fernandez G.E."/>
            <person name="Lomsadze A."/>
            <person name="Armour M."/>
            <person name="Olukolu B."/>
            <person name="Poorten T."/>
            <person name="Britton C."/>
            <person name="Davik J."/>
            <person name="Ashrafi H."/>
            <person name="Aiden E.L."/>
            <person name="Borodovsky M."/>
            <person name="Worthington M."/>
        </authorList>
    </citation>
    <scope>NUCLEOTIDE SEQUENCE [LARGE SCALE GENOMIC DNA]</scope>
    <source>
        <strain evidence="5">PI 553951</strain>
    </source>
</reference>
<keyword evidence="2 3" id="KW-0129">CBS domain</keyword>
<dbReference type="EMBL" id="JBEDUW010000003">
    <property type="protein sequence ID" value="KAK9938170.1"/>
    <property type="molecule type" value="Genomic_DNA"/>
</dbReference>
<evidence type="ECO:0000256" key="2">
    <source>
        <dbReference type="ARBA" id="ARBA00023122"/>
    </source>
</evidence>
<proteinExistence type="predicted"/>
<dbReference type="PANTHER" id="PTHR13780">
    <property type="entry name" value="AMP-ACTIVATED PROTEIN KINASE, GAMMA REGULATORY SUBUNIT"/>
    <property type="match status" value="1"/>
</dbReference>
<dbReference type="PANTHER" id="PTHR13780:SF128">
    <property type="entry name" value="CBS DOMAIN-CONTAINING PROTEIN"/>
    <property type="match status" value="1"/>
</dbReference>
<comment type="caution">
    <text evidence="5">The sequence shown here is derived from an EMBL/GenBank/DDBJ whole genome shotgun (WGS) entry which is preliminary data.</text>
</comment>
<evidence type="ECO:0000313" key="6">
    <source>
        <dbReference type="Proteomes" id="UP001457282"/>
    </source>
</evidence>
<dbReference type="InterPro" id="IPR046342">
    <property type="entry name" value="CBS_dom_sf"/>
</dbReference>
<evidence type="ECO:0000313" key="5">
    <source>
        <dbReference type="EMBL" id="KAK9938170.1"/>
    </source>
</evidence>
<dbReference type="Proteomes" id="UP001457282">
    <property type="component" value="Unassembled WGS sequence"/>
</dbReference>
<dbReference type="Gene3D" id="3.10.580.10">
    <property type="entry name" value="CBS-domain"/>
    <property type="match status" value="1"/>
</dbReference>
<dbReference type="AlphaFoldDB" id="A0AAW1XPR9"/>
<dbReference type="SUPFAM" id="SSF54631">
    <property type="entry name" value="CBS-domain pair"/>
    <property type="match status" value="2"/>
</dbReference>
<keyword evidence="1" id="KW-0677">Repeat</keyword>
<accession>A0AAW1XPR9</accession>
<protein>
    <recommendedName>
        <fullName evidence="4">CBS domain-containing protein</fullName>
    </recommendedName>
</protein>
<dbReference type="GO" id="GO:0005737">
    <property type="term" value="C:cytoplasm"/>
    <property type="evidence" value="ECO:0007669"/>
    <property type="project" value="TreeGrafter"/>
</dbReference>
<evidence type="ECO:0000259" key="4">
    <source>
        <dbReference type="PROSITE" id="PS51371"/>
    </source>
</evidence>
<dbReference type="InterPro" id="IPR050511">
    <property type="entry name" value="AMPK_gamma/SDS23_families"/>
</dbReference>
<evidence type="ECO:0000256" key="3">
    <source>
        <dbReference type="PROSITE-ProRule" id="PRU00703"/>
    </source>
</evidence>
<dbReference type="PROSITE" id="PS51371">
    <property type="entry name" value="CBS"/>
    <property type="match status" value="1"/>
</dbReference>
<evidence type="ECO:0000256" key="1">
    <source>
        <dbReference type="ARBA" id="ARBA00022737"/>
    </source>
</evidence>
<organism evidence="5 6">
    <name type="scientific">Rubus argutus</name>
    <name type="common">Southern blackberry</name>
    <dbReference type="NCBI Taxonomy" id="59490"/>
    <lineage>
        <taxon>Eukaryota</taxon>
        <taxon>Viridiplantae</taxon>
        <taxon>Streptophyta</taxon>
        <taxon>Embryophyta</taxon>
        <taxon>Tracheophyta</taxon>
        <taxon>Spermatophyta</taxon>
        <taxon>Magnoliopsida</taxon>
        <taxon>eudicotyledons</taxon>
        <taxon>Gunneridae</taxon>
        <taxon>Pentapetalae</taxon>
        <taxon>rosids</taxon>
        <taxon>fabids</taxon>
        <taxon>Rosales</taxon>
        <taxon>Rosaceae</taxon>
        <taxon>Rosoideae</taxon>
        <taxon>Rosoideae incertae sedis</taxon>
        <taxon>Rubus</taxon>
    </lineage>
</organism>
<sequence>MAVSFLRHEVSDLCLAKPALRSLSVSATVADALEALKTSEENFISVWDCDHHPKTLAGDQCRCVGKVCMVDVICYLSQEVNLLSPSAALKAPVSEILTEIAGTVMHVDPSCSLLKAMDLMLQGIQNLVVPIQTRQSSNSRRKQHPKPINTTTTSTIHNGQEFCWLTQEDVIRFLLSSIGVFSPLPALPIDSLGLINSADILAINYHSPASSAVQLITQSLTQQTSVAVVDIDGVLIGEISPFTLSSCDESVAAAIATLSCGDLMAYIDCGGPPEHLTKLVTERLKERKLQGALENYSSSTSSSANSSMFLSSSSDEESSASARMVRSGRFSRSNSYSARMVRRAEAIVCHPKSSLVAVMIQAIAHRVNYVWVIEDDCSLVGIVTFSGMLKVFREHLETMA</sequence>
<keyword evidence="6" id="KW-1185">Reference proteome</keyword>
<dbReference type="InterPro" id="IPR000644">
    <property type="entry name" value="CBS_dom"/>
</dbReference>
<gene>
    <name evidence="5" type="ORF">M0R45_014924</name>
</gene>
<name>A0AAW1XPR9_RUBAR</name>